<keyword evidence="1 6" id="KW-0575">Peroxidase</keyword>
<dbReference type="Proteomes" id="UP000593605">
    <property type="component" value="Chromosome"/>
</dbReference>
<dbReference type="PANTHER" id="PTHR43110">
    <property type="entry name" value="THIOL PEROXIDASE"/>
    <property type="match status" value="1"/>
</dbReference>
<dbReference type="STRING" id="1118202.SAMN05443429_10272"/>
<evidence type="ECO:0000313" key="11">
    <source>
        <dbReference type="Proteomes" id="UP000593605"/>
    </source>
</evidence>
<feature type="disulfide bond" description="Redox-active" evidence="6">
    <location>
        <begin position="60"/>
        <end position="94"/>
    </location>
</feature>
<comment type="catalytic activity">
    <reaction evidence="6">
        <text>a hydroperoxide + [thioredoxin]-dithiol = an alcohol + [thioredoxin]-disulfide + H2O</text>
        <dbReference type="Rhea" id="RHEA:62620"/>
        <dbReference type="Rhea" id="RHEA-COMP:10698"/>
        <dbReference type="Rhea" id="RHEA-COMP:10700"/>
        <dbReference type="ChEBI" id="CHEBI:15377"/>
        <dbReference type="ChEBI" id="CHEBI:29950"/>
        <dbReference type="ChEBI" id="CHEBI:30879"/>
        <dbReference type="ChEBI" id="CHEBI:35924"/>
        <dbReference type="ChEBI" id="CHEBI:50058"/>
        <dbReference type="EC" id="1.11.1.24"/>
    </reaction>
</comment>
<sequence>MATIKLKGNDIQTVGSLPQNGTTLQDFNLVNAQLEEKTLKDFDGKKKIFNIFPSIDTGVCAAAARKFNEEANTLENTVVINVSKDLPFALGRFCAAEGLGNVETLSDFRGSFGDDLGVKISSGPMQGLLSRAVVVADENNKVIYTEQVPEITNEPDYESALKSLNQ</sequence>
<reference evidence="8 11" key="2">
    <citation type="submission" date="2020-10" db="EMBL/GenBank/DDBJ databases">
        <title>Complete genome of Cruoricapor ignavus strain M1214 isolated from the blood culture of a febrile patient.</title>
        <authorList>
            <person name="Guglielmino C.J.D."/>
        </authorList>
    </citation>
    <scope>NUCLEOTIDE SEQUENCE [LARGE SCALE GENOMIC DNA]</scope>
    <source>
        <strain evidence="8 11">M1214</strain>
    </source>
</reference>
<dbReference type="KEGG" id="civ:IMZ16_01610"/>
<keyword evidence="4 6" id="KW-1015">Disulfide bond</keyword>
<name>A0A1M6BNS9_9FLAO</name>
<accession>A0A1M6BNS9</accession>
<evidence type="ECO:0000256" key="5">
    <source>
        <dbReference type="ARBA" id="ARBA00023284"/>
    </source>
</evidence>
<dbReference type="Pfam" id="PF08534">
    <property type="entry name" value="Redoxin"/>
    <property type="match status" value="1"/>
</dbReference>
<evidence type="ECO:0000256" key="2">
    <source>
        <dbReference type="ARBA" id="ARBA00022862"/>
    </source>
</evidence>
<reference evidence="9 10" key="1">
    <citation type="submission" date="2016-11" db="EMBL/GenBank/DDBJ databases">
        <authorList>
            <person name="Jaros S."/>
            <person name="Januszkiewicz K."/>
            <person name="Wedrychowicz H."/>
        </authorList>
    </citation>
    <scope>NUCLEOTIDE SEQUENCE [LARGE SCALE GENOMIC DNA]</scope>
    <source>
        <strain evidence="9 10">DSM 25479</strain>
    </source>
</reference>
<keyword evidence="3 6" id="KW-0560">Oxidoreductase</keyword>
<organism evidence="9 10">
    <name type="scientific">Cruoricaptor ignavus</name>
    <dbReference type="NCBI Taxonomy" id="1118202"/>
    <lineage>
        <taxon>Bacteria</taxon>
        <taxon>Pseudomonadati</taxon>
        <taxon>Bacteroidota</taxon>
        <taxon>Flavobacteriia</taxon>
        <taxon>Flavobacteriales</taxon>
        <taxon>Weeksellaceae</taxon>
        <taxon>Cruoricaptor</taxon>
    </lineage>
</organism>
<evidence type="ECO:0000256" key="3">
    <source>
        <dbReference type="ARBA" id="ARBA00023002"/>
    </source>
</evidence>
<keyword evidence="5 6" id="KW-0676">Redox-active center</keyword>
<dbReference type="HAMAP" id="MF_00269">
    <property type="entry name" value="Tpx"/>
    <property type="match status" value="1"/>
</dbReference>
<dbReference type="InterPro" id="IPR013766">
    <property type="entry name" value="Thioredoxin_domain"/>
</dbReference>
<evidence type="ECO:0000313" key="10">
    <source>
        <dbReference type="Proteomes" id="UP000184335"/>
    </source>
</evidence>
<dbReference type="InterPro" id="IPR002065">
    <property type="entry name" value="TPX"/>
</dbReference>
<dbReference type="EC" id="1.11.1.24" evidence="6"/>
<dbReference type="OrthoDB" id="9781543at2"/>
<evidence type="ECO:0000256" key="1">
    <source>
        <dbReference type="ARBA" id="ARBA00022559"/>
    </source>
</evidence>
<feature type="active site" description="Cysteine sulfenic acid (-SOH) intermediate" evidence="6">
    <location>
        <position position="60"/>
    </location>
</feature>
<dbReference type="CDD" id="cd03014">
    <property type="entry name" value="PRX_Atyp2cys"/>
    <property type="match status" value="1"/>
</dbReference>
<dbReference type="PROSITE" id="PS51352">
    <property type="entry name" value="THIOREDOXIN_2"/>
    <property type="match status" value="1"/>
</dbReference>
<protein>
    <recommendedName>
        <fullName evidence="6">Thiol peroxidase</fullName>
        <shortName evidence="6">Tpx</shortName>
        <ecNumber evidence="6">1.11.1.24</ecNumber>
    </recommendedName>
    <alternativeName>
        <fullName evidence="6">Peroxiredoxin tpx</fullName>
        <shortName evidence="6">Prx</shortName>
    </alternativeName>
    <alternativeName>
        <fullName evidence="6">Thioredoxin peroxidase</fullName>
    </alternativeName>
    <alternativeName>
        <fullName evidence="6">Thioredoxin-dependent peroxiredoxin</fullName>
    </alternativeName>
</protein>
<evidence type="ECO:0000259" key="7">
    <source>
        <dbReference type="PROSITE" id="PS51352"/>
    </source>
</evidence>
<dbReference type="InterPro" id="IPR050455">
    <property type="entry name" value="Tpx_Peroxidase_subfamily"/>
</dbReference>
<evidence type="ECO:0000313" key="9">
    <source>
        <dbReference type="EMBL" id="SHI50440.1"/>
    </source>
</evidence>
<dbReference type="NCBIfam" id="NF001808">
    <property type="entry name" value="PRK00522.1"/>
    <property type="match status" value="1"/>
</dbReference>
<evidence type="ECO:0000256" key="4">
    <source>
        <dbReference type="ARBA" id="ARBA00023157"/>
    </source>
</evidence>
<feature type="domain" description="Thioredoxin" evidence="7">
    <location>
        <begin position="18"/>
        <end position="166"/>
    </location>
</feature>
<comment type="miscellaneous">
    <text evidence="6">The active site is a conserved redox-active cysteine residue, the peroxidatic cysteine (C(P)), which makes the nucleophilic attack on the peroxide substrate. The peroxide oxidizes the C(P)-SH to cysteine sulfenic acid (C(P)-SOH), which then reacts with another cysteine residue, the resolving cysteine (C(R)), to form a disulfide bridge. The disulfide is subsequently reduced by an appropriate electron donor to complete the catalytic cycle. In this atypical 2-Cys peroxiredoxin, C(R) is present in the same subunit to form an intramolecular disulfide. The disulfide is subsequently reduced by thioredoxin.</text>
</comment>
<dbReference type="GO" id="GO:0008379">
    <property type="term" value="F:thioredoxin peroxidase activity"/>
    <property type="evidence" value="ECO:0007669"/>
    <property type="project" value="UniProtKB-UniRule"/>
</dbReference>
<dbReference type="InterPro" id="IPR013740">
    <property type="entry name" value="Redoxin"/>
</dbReference>
<keyword evidence="10" id="KW-1185">Reference proteome</keyword>
<dbReference type="Gene3D" id="3.40.30.10">
    <property type="entry name" value="Glutaredoxin"/>
    <property type="match status" value="1"/>
</dbReference>
<dbReference type="Proteomes" id="UP000184335">
    <property type="component" value="Unassembled WGS sequence"/>
</dbReference>
<dbReference type="SUPFAM" id="SSF52833">
    <property type="entry name" value="Thioredoxin-like"/>
    <property type="match status" value="1"/>
</dbReference>
<dbReference type="EMBL" id="CP063145">
    <property type="protein sequence ID" value="QOR74168.1"/>
    <property type="molecule type" value="Genomic_DNA"/>
</dbReference>
<gene>
    <name evidence="6 8" type="primary">tpx</name>
    <name evidence="8" type="ORF">IMZ16_01610</name>
    <name evidence="9" type="ORF">SAMN05443429_10272</name>
</gene>
<dbReference type="PROSITE" id="PS01265">
    <property type="entry name" value="TPX"/>
    <property type="match status" value="1"/>
</dbReference>
<keyword evidence="2 6" id="KW-0049">Antioxidant</keyword>
<dbReference type="EMBL" id="FQYI01000002">
    <property type="protein sequence ID" value="SHI50440.1"/>
    <property type="molecule type" value="Genomic_DNA"/>
</dbReference>
<comment type="function">
    <text evidence="6">Thiol-specific peroxidase that catalyzes the reduction of hydrogen peroxide and organic hydroperoxides to water and alcohols, respectively. Plays a role in cell protection against oxidative stress by detoxifying peroxides.</text>
</comment>
<proteinExistence type="inferred from homology"/>
<evidence type="ECO:0000313" key="8">
    <source>
        <dbReference type="EMBL" id="QOR74168.1"/>
    </source>
</evidence>
<dbReference type="PANTHER" id="PTHR43110:SF1">
    <property type="entry name" value="THIOL PEROXIDASE"/>
    <property type="match status" value="1"/>
</dbReference>
<evidence type="ECO:0000256" key="6">
    <source>
        <dbReference type="HAMAP-Rule" id="MF_00269"/>
    </source>
</evidence>
<dbReference type="InterPro" id="IPR018219">
    <property type="entry name" value="Tpx_CS"/>
</dbReference>
<comment type="subunit">
    <text evidence="6">Homodimer.</text>
</comment>
<dbReference type="RefSeq" id="WP_073178148.1">
    <property type="nucleotide sequence ID" value="NZ_CP063145.1"/>
</dbReference>
<dbReference type="InterPro" id="IPR036249">
    <property type="entry name" value="Thioredoxin-like_sf"/>
</dbReference>
<comment type="similarity">
    <text evidence="6">Belongs to the peroxiredoxin family. Tpx subfamily.</text>
</comment>
<dbReference type="AlphaFoldDB" id="A0A1M6BNS9"/>